<dbReference type="RefSeq" id="WP_359352591.1">
    <property type="nucleotide sequence ID" value="NZ_JBEYXV010000012.1"/>
</dbReference>
<dbReference type="EMBL" id="JBEYXV010000012">
    <property type="protein sequence ID" value="MEU6823722.1"/>
    <property type="molecule type" value="Genomic_DNA"/>
</dbReference>
<evidence type="ECO:0000313" key="3">
    <source>
        <dbReference type="EMBL" id="MEU6823722.1"/>
    </source>
</evidence>
<evidence type="ECO:0000313" key="4">
    <source>
        <dbReference type="Proteomes" id="UP001551176"/>
    </source>
</evidence>
<accession>A0ABV3BRT5</accession>
<name>A0ABV3BRT5_9ACTN</name>
<evidence type="ECO:0000256" key="2">
    <source>
        <dbReference type="HAMAP-Rule" id="MF_00758"/>
    </source>
</evidence>
<comment type="caution">
    <text evidence="3">The sequence shown here is derived from an EMBL/GenBank/DDBJ whole genome shotgun (WGS) entry which is preliminary data.</text>
</comment>
<sequence>MTEVSSLTGRLLVATPALADPNFDRAVVLLLDHDEKGSLGVVLNRPTPVDVADILEGWGELAGAPGVVFQGGPVSLDSALGVAVIPGEKGAPPRARQRAGARTPVPADPIGFRRVHGAIGLVDLEAPPELLASALGSLRIFAGYSGWGPGQLENELAEGAWYVVESEPGDVSSPDPERLWRAVLRRQRSELAIVATYPDDPSLN</sequence>
<dbReference type="NCBIfam" id="NF001270">
    <property type="entry name" value="PRK00228.2-2"/>
    <property type="match status" value="1"/>
</dbReference>
<keyword evidence="4" id="KW-1185">Reference proteome</keyword>
<gene>
    <name evidence="3" type="ORF">ABZ921_24070</name>
</gene>
<proteinExistence type="inferred from homology"/>
<organism evidence="3 4">
    <name type="scientific">Streptomyces atriruber</name>
    <dbReference type="NCBI Taxonomy" id="545121"/>
    <lineage>
        <taxon>Bacteria</taxon>
        <taxon>Bacillati</taxon>
        <taxon>Actinomycetota</taxon>
        <taxon>Actinomycetes</taxon>
        <taxon>Kitasatosporales</taxon>
        <taxon>Streptomycetaceae</taxon>
        <taxon>Streptomyces</taxon>
    </lineage>
</organism>
<dbReference type="PANTHER" id="PTHR30327:SF1">
    <property type="entry name" value="UPF0301 PROTEIN YQGE"/>
    <property type="match status" value="1"/>
</dbReference>
<evidence type="ECO:0000256" key="1">
    <source>
        <dbReference type="ARBA" id="ARBA00009600"/>
    </source>
</evidence>
<comment type="similarity">
    <text evidence="1 2">Belongs to the UPF0301 (AlgH) family.</text>
</comment>
<protein>
    <recommendedName>
        <fullName evidence="2">UPF0301 protein ABZ921_24070</fullName>
    </recommendedName>
</protein>
<dbReference type="InterPro" id="IPR003774">
    <property type="entry name" value="AlgH-like"/>
</dbReference>
<dbReference type="HAMAP" id="MF_00758">
    <property type="entry name" value="UPF0301"/>
    <property type="match status" value="1"/>
</dbReference>
<dbReference type="Pfam" id="PF02622">
    <property type="entry name" value="DUF179"/>
    <property type="match status" value="1"/>
</dbReference>
<dbReference type="Proteomes" id="UP001551176">
    <property type="component" value="Unassembled WGS sequence"/>
</dbReference>
<dbReference type="PANTHER" id="PTHR30327">
    <property type="entry name" value="UNCHARACTERIZED PROTEIN YQGE"/>
    <property type="match status" value="1"/>
</dbReference>
<reference evidence="3 4" key="1">
    <citation type="submission" date="2024-06" db="EMBL/GenBank/DDBJ databases">
        <title>The Natural Products Discovery Center: Release of the First 8490 Sequenced Strains for Exploring Actinobacteria Biosynthetic Diversity.</title>
        <authorList>
            <person name="Kalkreuter E."/>
            <person name="Kautsar S.A."/>
            <person name="Yang D."/>
            <person name="Bader C.D."/>
            <person name="Teijaro C.N."/>
            <person name="Fluegel L."/>
            <person name="Davis C.M."/>
            <person name="Simpson J.R."/>
            <person name="Lauterbach L."/>
            <person name="Steele A.D."/>
            <person name="Gui C."/>
            <person name="Meng S."/>
            <person name="Li G."/>
            <person name="Viehrig K."/>
            <person name="Ye F."/>
            <person name="Su P."/>
            <person name="Kiefer A.F."/>
            <person name="Nichols A."/>
            <person name="Cepeda A.J."/>
            <person name="Yan W."/>
            <person name="Fan B."/>
            <person name="Jiang Y."/>
            <person name="Adhikari A."/>
            <person name="Zheng C.-J."/>
            <person name="Schuster L."/>
            <person name="Cowan T.M."/>
            <person name="Smanski M.J."/>
            <person name="Chevrette M.G."/>
            <person name="De Carvalho L.P.S."/>
            <person name="Shen B."/>
        </authorList>
    </citation>
    <scope>NUCLEOTIDE SEQUENCE [LARGE SCALE GENOMIC DNA]</scope>
    <source>
        <strain evidence="3 4">NPDC046838</strain>
    </source>
</reference>
<dbReference type="SUPFAM" id="SSF143456">
    <property type="entry name" value="VC0467-like"/>
    <property type="match status" value="1"/>
</dbReference>
<dbReference type="Gene3D" id="3.40.1740.10">
    <property type="entry name" value="VC0467-like"/>
    <property type="match status" value="1"/>
</dbReference>